<dbReference type="OrthoDB" id="2556122at2759"/>
<evidence type="ECO:0000313" key="4">
    <source>
        <dbReference type="EMBL" id="OLL23938.1"/>
    </source>
</evidence>
<dbReference type="InterPro" id="IPR025390">
    <property type="entry name" value="Dsc3_C"/>
</dbReference>
<feature type="domain" description="DSC E3 ubiquitin ligase complex subunit 3 C-terminal" evidence="3">
    <location>
        <begin position="159"/>
        <end position="208"/>
    </location>
</feature>
<dbReference type="GO" id="GO:0032933">
    <property type="term" value="P:SREBP signaling pathway"/>
    <property type="evidence" value="ECO:0007669"/>
    <property type="project" value="EnsemblFungi"/>
</dbReference>
<dbReference type="PANTHER" id="PTHR28049">
    <property type="entry name" value="TRANSMEMBRANE PROTEIN YOR223W"/>
    <property type="match status" value="1"/>
</dbReference>
<dbReference type="AlphaFoldDB" id="A0A1U7LMT3"/>
<dbReference type="Proteomes" id="UP000186594">
    <property type="component" value="Unassembled WGS sequence"/>
</dbReference>
<comment type="caution">
    <text evidence="4">The sequence shown here is derived from an EMBL/GenBank/DDBJ whole genome shotgun (WGS) entry which is preliminary data.</text>
</comment>
<organism evidence="4 5">
    <name type="scientific">Neolecta irregularis (strain DAH-3)</name>
    <dbReference type="NCBI Taxonomy" id="1198029"/>
    <lineage>
        <taxon>Eukaryota</taxon>
        <taxon>Fungi</taxon>
        <taxon>Dikarya</taxon>
        <taxon>Ascomycota</taxon>
        <taxon>Taphrinomycotina</taxon>
        <taxon>Neolectales</taxon>
        <taxon>Neolectaceae</taxon>
        <taxon>Neolecta</taxon>
    </lineage>
</organism>
<proteinExistence type="predicted"/>
<feature type="domain" description="DSC E3 ubiquitin ligase complex subunit 3 ubiquitin-like" evidence="2">
    <location>
        <begin position="14"/>
        <end position="77"/>
    </location>
</feature>
<evidence type="ECO:0000256" key="1">
    <source>
        <dbReference type="SAM" id="Phobius"/>
    </source>
</evidence>
<dbReference type="EMBL" id="LXFE01001082">
    <property type="protein sequence ID" value="OLL23938.1"/>
    <property type="molecule type" value="Genomic_DNA"/>
</dbReference>
<evidence type="ECO:0000259" key="3">
    <source>
        <dbReference type="Pfam" id="PF13373"/>
    </source>
</evidence>
<evidence type="ECO:0000313" key="5">
    <source>
        <dbReference type="Proteomes" id="UP000186594"/>
    </source>
</evidence>
<dbReference type="PANTHER" id="PTHR28049:SF1">
    <property type="entry name" value="DSC E3 UBIQUITIN LIGASE COMPLEX SUBUNIT 3"/>
    <property type="match status" value="1"/>
</dbReference>
<keyword evidence="1" id="KW-0472">Membrane</keyword>
<keyword evidence="4" id="KW-0436">Ligase</keyword>
<feature type="transmembrane region" description="Helical" evidence="1">
    <location>
        <begin position="193"/>
        <end position="210"/>
    </location>
</feature>
<feature type="domain" description="DSC E3 ubiquitin ligase complex subunit 3 C-terminal" evidence="3">
    <location>
        <begin position="110"/>
        <end position="153"/>
    </location>
</feature>
<dbReference type="GO" id="GO:0005783">
    <property type="term" value="C:endoplasmic reticulum"/>
    <property type="evidence" value="ECO:0007669"/>
    <property type="project" value="TreeGrafter"/>
</dbReference>
<keyword evidence="1" id="KW-0812">Transmembrane</keyword>
<feature type="transmembrane region" description="Helical" evidence="1">
    <location>
        <begin position="162"/>
        <end position="181"/>
    </location>
</feature>
<keyword evidence="5" id="KW-1185">Reference proteome</keyword>
<dbReference type="SUPFAM" id="SSF54236">
    <property type="entry name" value="Ubiquitin-like"/>
    <property type="match status" value="1"/>
</dbReference>
<dbReference type="STRING" id="1198029.A0A1U7LMT3"/>
<dbReference type="Pfam" id="PF13373">
    <property type="entry name" value="Dsc3_C"/>
    <property type="match status" value="2"/>
</dbReference>
<dbReference type="InterPro" id="IPR045226">
    <property type="entry name" value="Dsc3"/>
</dbReference>
<dbReference type="GO" id="GO:0016874">
    <property type="term" value="F:ligase activity"/>
    <property type="evidence" value="ECO:0007669"/>
    <property type="project" value="UniProtKB-KW"/>
</dbReference>
<protein>
    <submittedName>
        <fullName evidence="4">DSC E3 ubiquitin ligase complex subunit 3</fullName>
    </submittedName>
</protein>
<reference evidence="4 5" key="1">
    <citation type="submission" date="2016-04" db="EMBL/GenBank/DDBJ databases">
        <title>Evolutionary innovation and constraint leading to complex multicellularity in the Ascomycota.</title>
        <authorList>
            <person name="Cisse O."/>
            <person name="Nguyen A."/>
            <person name="Hewitt D.A."/>
            <person name="Jedd G."/>
            <person name="Stajich J.E."/>
        </authorList>
    </citation>
    <scope>NUCLEOTIDE SEQUENCE [LARGE SCALE GENOMIC DNA]</scope>
    <source>
        <strain evidence="4 5">DAH-3</strain>
    </source>
</reference>
<dbReference type="InterPro" id="IPR029071">
    <property type="entry name" value="Ubiquitin-like_domsf"/>
</dbReference>
<keyword evidence="1" id="KW-1133">Transmembrane helix</keyword>
<dbReference type="Gene3D" id="3.10.20.90">
    <property type="entry name" value="Phosphatidylinositol 3-kinase Catalytic Subunit, Chain A, domain 1"/>
    <property type="match status" value="1"/>
</dbReference>
<dbReference type="InterPro" id="IPR019413">
    <property type="entry name" value="Dsc3_ub-like_dom"/>
</dbReference>
<name>A0A1U7LMT3_NEOID</name>
<dbReference type="OMA" id="QGSFKEM"/>
<sequence>MVNESDPAASTAVTIVVRFTSALPDLTLNFPNSLVPAREIKERINKVHPHTSNRRLRLIYSGRLLPDHGPLNQLIHTDHAFVHCSVGDVLSDVESEETLQVQATTPVPVGFDRFRSAGFSDDDISALRAHFQAVNEDGNIEDEERWIDDNSSDSPEVNYKEMLVGLCVGFFAGLLALVFVWETSLMTKRQRMAVMAGLLVNLSFGVLRVYY</sequence>
<dbReference type="GO" id="GO:0044695">
    <property type="term" value="C:Dsc E3 ubiquitin ligase complex"/>
    <property type="evidence" value="ECO:0007669"/>
    <property type="project" value="EnsemblFungi"/>
</dbReference>
<gene>
    <name evidence="4" type="ORF">NEOLI_005136</name>
</gene>
<dbReference type="Pfam" id="PF10302">
    <property type="entry name" value="Dsc3_N"/>
    <property type="match status" value="1"/>
</dbReference>
<accession>A0A1U7LMT3</accession>
<evidence type="ECO:0000259" key="2">
    <source>
        <dbReference type="Pfam" id="PF10302"/>
    </source>
</evidence>